<proteinExistence type="predicted"/>
<protein>
    <submittedName>
        <fullName evidence="1">Uncharacterized protein</fullName>
    </submittedName>
</protein>
<reference evidence="1 2" key="1">
    <citation type="journal article" date="2014" name="Arch. Virol.">
        <title>Complete genome sequence of a novel phage, vB_MoxS-ISF9, infecting methylotrophic Microbacterium: first report of a virulent Microbacterium phage.</title>
        <authorList>
            <person name="Zamani I."/>
            <person name="Bouzari M."/>
            <person name="Emtiazi G."/>
            <person name="Ghasemi S.M."/>
            <person name="Chang H.I."/>
        </authorList>
    </citation>
    <scope>NUCLEOTIDE SEQUENCE [LARGE SCALE GENOMIC DNA]</scope>
</reference>
<dbReference type="Proteomes" id="UP000019700">
    <property type="component" value="Genome"/>
</dbReference>
<dbReference type="GeneID" id="18938361"/>
<accession>W8NNL0</accession>
<organism evidence="1 2">
    <name type="scientific">Microbacterium phage vB_MoxS-ISF9</name>
    <dbReference type="NCBI Taxonomy" id="1458670"/>
    <lineage>
        <taxon>Viruses</taxon>
        <taxon>Duplodnaviria</taxon>
        <taxon>Heunggongvirae</taxon>
        <taxon>Uroviricota</taxon>
        <taxon>Caudoviricetes</taxon>
        <taxon>Farahnazvirus</taxon>
        <taxon>Farahnazvirus ISF9</taxon>
    </lineage>
</organism>
<dbReference type="EMBL" id="KJ173786">
    <property type="protein sequence ID" value="AHL18520.1"/>
    <property type="molecule type" value="Genomic_DNA"/>
</dbReference>
<gene>
    <name evidence="1" type="ORF">ISF9_050</name>
</gene>
<dbReference type="KEGG" id="vg:18938361"/>
<name>W8NNL0_9CAUD</name>
<evidence type="ECO:0000313" key="2">
    <source>
        <dbReference type="Proteomes" id="UP000019700"/>
    </source>
</evidence>
<keyword evidence="2" id="KW-1185">Reference proteome</keyword>
<evidence type="ECO:0000313" key="1">
    <source>
        <dbReference type="EMBL" id="AHL18520.1"/>
    </source>
</evidence>
<sequence>MSVIEARQDILDALNVGITPTHTDIANFVEEVNDLLIMVNDYDEWDADKETAVDNGDHGLEFVHEPAITVQKLRKMLGYSS</sequence>
<dbReference type="RefSeq" id="YP_009021495.1">
    <property type="nucleotide sequence ID" value="NC_023859.1"/>
</dbReference>